<dbReference type="PANTHER" id="PTHR37235:SF2">
    <property type="entry name" value="OS05G0371500 PROTEIN"/>
    <property type="match status" value="1"/>
</dbReference>
<reference evidence="2" key="1">
    <citation type="journal article" date="2024" name="IScience">
        <title>Strigolactones Initiate the Formation of Haustorium-like Structures in Castilleja.</title>
        <authorList>
            <person name="Buerger M."/>
            <person name="Peterson D."/>
            <person name="Chory J."/>
        </authorList>
    </citation>
    <scope>NUCLEOTIDE SEQUENCE [LARGE SCALE GENOMIC DNA]</scope>
</reference>
<dbReference type="Proteomes" id="UP001632038">
    <property type="component" value="Unassembled WGS sequence"/>
</dbReference>
<dbReference type="EMBL" id="JAVIJP010000013">
    <property type="protein sequence ID" value="KAL3644805.1"/>
    <property type="molecule type" value="Genomic_DNA"/>
</dbReference>
<keyword evidence="2" id="KW-1185">Reference proteome</keyword>
<accession>A0ABD3DR79</accession>
<comment type="caution">
    <text evidence="1">The sequence shown here is derived from an EMBL/GenBank/DDBJ whole genome shotgun (WGS) entry which is preliminary data.</text>
</comment>
<evidence type="ECO:0000313" key="2">
    <source>
        <dbReference type="Proteomes" id="UP001632038"/>
    </source>
</evidence>
<protein>
    <submittedName>
        <fullName evidence="1">Uncharacterized protein</fullName>
    </submittedName>
</protein>
<dbReference type="PANTHER" id="PTHR37235">
    <property type="entry name" value="ZINC METALLOPROTEINASE AUREOLYSIN"/>
    <property type="match status" value="1"/>
</dbReference>
<dbReference type="AlphaFoldDB" id="A0ABD3DR79"/>
<organism evidence="1 2">
    <name type="scientific">Castilleja foliolosa</name>
    <dbReference type="NCBI Taxonomy" id="1961234"/>
    <lineage>
        <taxon>Eukaryota</taxon>
        <taxon>Viridiplantae</taxon>
        <taxon>Streptophyta</taxon>
        <taxon>Embryophyta</taxon>
        <taxon>Tracheophyta</taxon>
        <taxon>Spermatophyta</taxon>
        <taxon>Magnoliopsida</taxon>
        <taxon>eudicotyledons</taxon>
        <taxon>Gunneridae</taxon>
        <taxon>Pentapetalae</taxon>
        <taxon>asterids</taxon>
        <taxon>lamiids</taxon>
        <taxon>Lamiales</taxon>
        <taxon>Orobanchaceae</taxon>
        <taxon>Pedicularideae</taxon>
        <taxon>Castillejinae</taxon>
        <taxon>Castilleja</taxon>
    </lineage>
</organism>
<evidence type="ECO:0000313" key="1">
    <source>
        <dbReference type="EMBL" id="KAL3644805.1"/>
    </source>
</evidence>
<sequence length="80" mass="9394">MRLSIPRLPFSRFFRQLEQDVETVVKVLQPGPLGIVEHKFTGDEIKIANSTVNRAVDNWQRIAYVEQNNPFLKEFIHSKR</sequence>
<proteinExistence type="predicted"/>
<gene>
    <name evidence="1" type="ORF">CASFOL_009985</name>
</gene>
<name>A0ABD3DR79_9LAMI</name>